<proteinExistence type="predicted"/>
<dbReference type="AlphaFoldDB" id="A0AAQ4FGS3"/>
<reference evidence="1 2" key="1">
    <citation type="journal article" date="2023" name="Arcadia Sci">
        <title>De novo assembly of a long-read Amblyomma americanum tick genome.</title>
        <authorList>
            <person name="Chou S."/>
            <person name="Poskanzer K.E."/>
            <person name="Rollins M."/>
            <person name="Thuy-Boun P.S."/>
        </authorList>
    </citation>
    <scope>NUCLEOTIDE SEQUENCE [LARGE SCALE GENOMIC DNA]</scope>
    <source>
        <strain evidence="1">F_SG_1</strain>
        <tissue evidence="1">Salivary glands</tissue>
    </source>
</reference>
<sequence length="75" mass="8362">MGWLTTLTARCPKRSSNKGDLSLPFRILSGVLAHFSLRNFVLLETEDDRTTRLSKSATVHFEAAPQRCSVVSPSR</sequence>
<accession>A0AAQ4FGS3</accession>
<organism evidence="1 2">
    <name type="scientific">Amblyomma americanum</name>
    <name type="common">Lone star tick</name>
    <dbReference type="NCBI Taxonomy" id="6943"/>
    <lineage>
        <taxon>Eukaryota</taxon>
        <taxon>Metazoa</taxon>
        <taxon>Ecdysozoa</taxon>
        <taxon>Arthropoda</taxon>
        <taxon>Chelicerata</taxon>
        <taxon>Arachnida</taxon>
        <taxon>Acari</taxon>
        <taxon>Parasitiformes</taxon>
        <taxon>Ixodida</taxon>
        <taxon>Ixodoidea</taxon>
        <taxon>Ixodidae</taxon>
        <taxon>Amblyomminae</taxon>
        <taxon>Amblyomma</taxon>
    </lineage>
</organism>
<protein>
    <submittedName>
        <fullName evidence="1">Uncharacterized protein</fullName>
    </submittedName>
</protein>
<evidence type="ECO:0000313" key="2">
    <source>
        <dbReference type="Proteomes" id="UP001321473"/>
    </source>
</evidence>
<name>A0AAQ4FGS3_AMBAM</name>
<dbReference type="EMBL" id="JARKHS020002811">
    <property type="protein sequence ID" value="KAK8786330.1"/>
    <property type="molecule type" value="Genomic_DNA"/>
</dbReference>
<comment type="caution">
    <text evidence="1">The sequence shown here is derived from an EMBL/GenBank/DDBJ whole genome shotgun (WGS) entry which is preliminary data.</text>
</comment>
<gene>
    <name evidence="1" type="ORF">V5799_023897</name>
</gene>
<dbReference type="Proteomes" id="UP001321473">
    <property type="component" value="Unassembled WGS sequence"/>
</dbReference>
<evidence type="ECO:0000313" key="1">
    <source>
        <dbReference type="EMBL" id="KAK8786330.1"/>
    </source>
</evidence>
<keyword evidence="2" id="KW-1185">Reference proteome</keyword>